<keyword evidence="4" id="KW-1185">Reference proteome</keyword>
<dbReference type="InterPro" id="IPR052895">
    <property type="entry name" value="HetReg/Transcr_Mod"/>
</dbReference>
<evidence type="ECO:0000313" key="4">
    <source>
        <dbReference type="Proteomes" id="UP000235672"/>
    </source>
</evidence>
<name>A0A2J6PMR4_9HELO</name>
<dbReference type="Pfam" id="PF06985">
    <property type="entry name" value="HET"/>
    <property type="match status" value="1"/>
</dbReference>
<dbReference type="PANTHER" id="PTHR24148">
    <property type="entry name" value="ANKYRIN REPEAT DOMAIN-CONTAINING PROTEIN 39 HOMOLOG-RELATED"/>
    <property type="match status" value="1"/>
</dbReference>
<organism evidence="3 4">
    <name type="scientific">Hyaloscypha hepaticicola</name>
    <dbReference type="NCBI Taxonomy" id="2082293"/>
    <lineage>
        <taxon>Eukaryota</taxon>
        <taxon>Fungi</taxon>
        <taxon>Dikarya</taxon>
        <taxon>Ascomycota</taxon>
        <taxon>Pezizomycotina</taxon>
        <taxon>Leotiomycetes</taxon>
        <taxon>Helotiales</taxon>
        <taxon>Hyaloscyphaceae</taxon>
        <taxon>Hyaloscypha</taxon>
    </lineage>
</organism>
<dbReference type="OrthoDB" id="2157530at2759"/>
<protein>
    <submittedName>
        <fullName evidence="3">HET-domain-containing protein</fullName>
    </submittedName>
</protein>
<dbReference type="Proteomes" id="UP000235672">
    <property type="component" value="Unassembled WGS sequence"/>
</dbReference>
<feature type="region of interest" description="Disordered" evidence="1">
    <location>
        <begin position="385"/>
        <end position="411"/>
    </location>
</feature>
<reference evidence="3 4" key="1">
    <citation type="submission" date="2016-05" db="EMBL/GenBank/DDBJ databases">
        <title>A degradative enzymes factory behind the ericoid mycorrhizal symbiosis.</title>
        <authorList>
            <consortium name="DOE Joint Genome Institute"/>
            <person name="Martino E."/>
            <person name="Morin E."/>
            <person name="Grelet G."/>
            <person name="Kuo A."/>
            <person name="Kohler A."/>
            <person name="Daghino S."/>
            <person name="Barry K."/>
            <person name="Choi C."/>
            <person name="Cichocki N."/>
            <person name="Clum A."/>
            <person name="Copeland A."/>
            <person name="Hainaut M."/>
            <person name="Haridas S."/>
            <person name="Labutti K."/>
            <person name="Lindquist E."/>
            <person name="Lipzen A."/>
            <person name="Khouja H.-R."/>
            <person name="Murat C."/>
            <person name="Ohm R."/>
            <person name="Olson A."/>
            <person name="Spatafora J."/>
            <person name="Veneault-Fourrey C."/>
            <person name="Henrissat B."/>
            <person name="Grigoriev I."/>
            <person name="Martin F."/>
            <person name="Perotto S."/>
        </authorList>
    </citation>
    <scope>NUCLEOTIDE SEQUENCE [LARGE SCALE GENOMIC DNA]</scope>
    <source>
        <strain evidence="3 4">UAMH 7357</strain>
    </source>
</reference>
<dbReference type="PANTHER" id="PTHR24148:SF73">
    <property type="entry name" value="HET DOMAIN PROTEIN (AFU_ORTHOLOGUE AFUA_8G01020)"/>
    <property type="match status" value="1"/>
</dbReference>
<dbReference type="EMBL" id="KZ613515">
    <property type="protein sequence ID" value="PMD15176.1"/>
    <property type="molecule type" value="Genomic_DNA"/>
</dbReference>
<proteinExistence type="predicted"/>
<feature type="domain" description="Heterokaryon incompatibility" evidence="2">
    <location>
        <begin position="50"/>
        <end position="187"/>
    </location>
</feature>
<dbReference type="InterPro" id="IPR010730">
    <property type="entry name" value="HET"/>
</dbReference>
<evidence type="ECO:0000313" key="3">
    <source>
        <dbReference type="EMBL" id="PMD15176.1"/>
    </source>
</evidence>
<feature type="compositionally biased region" description="Low complexity" evidence="1">
    <location>
        <begin position="385"/>
        <end position="398"/>
    </location>
</feature>
<dbReference type="AlphaFoldDB" id="A0A2J6PMR4"/>
<dbReference type="STRING" id="1745343.A0A2J6PMR4"/>
<gene>
    <name evidence="3" type="ORF">NA56DRAFT_650323</name>
</gene>
<evidence type="ECO:0000259" key="2">
    <source>
        <dbReference type="Pfam" id="PF06985"/>
    </source>
</evidence>
<evidence type="ECO:0000256" key="1">
    <source>
        <dbReference type="SAM" id="MobiDB-lite"/>
    </source>
</evidence>
<accession>A0A2J6PMR4</accession>
<sequence length="581" mass="66253">MVSVKYDALTEPDSIRILLLEPSPETSSQIRCSLVHTTLAICKDNITDEYTALSYVWGNPSTSRSILVNGKAFNVTTNLFHALRDLRDDHEVRRLWIDAICIDQSNVNERNRQVSIMGFIYTLAQHTVIHLGDYNFDVYLAFRELTGRPLKSWNGLEDPLQHRVTLRHAARDIISQPWFTRVWIFQELVMSRDPWIQYGEFRMKWDEFCEAIEFLKDRVNGTDGNHIETELHKNLRVLEDMQDIRQKFQAAKSASLISPCALIDILQARRGFGASDPRDRIFAHLGIAAPLHKKITEYNIQVDYNKRVSEIYTGLAMNAIRSAQNVEILRFVERVSPANRSLNIPRKISKFLAERLSPAERSLELPSWVPDWSLPISHNPRLLSHSSSSVSQDSPELLQPGPLSKRGPEDRSMTSCAHISMFLLDPARSPTYKIWLQDPTMLAIDGFQIDVVESVSPAVLEWDPHLKGLMVVSVGIGRNMVTDPWKTYCKFYDAWRNREGFEFLRPLLADKPSTLEVSYSHGDWSTSEDEPSIASQLFLHRIKRHKSPTSNLTGRSIASFQTPSSKMGLVPAETKPGDLLC</sequence>